<dbReference type="InterPro" id="IPR050570">
    <property type="entry name" value="Cell_wall_metabolism_enzyme"/>
</dbReference>
<evidence type="ECO:0000256" key="1">
    <source>
        <dbReference type="SAM" id="Phobius"/>
    </source>
</evidence>
<dbReference type="Proteomes" id="UP000664545">
    <property type="component" value="Unassembled WGS sequence"/>
</dbReference>
<dbReference type="PANTHER" id="PTHR21666:SF270">
    <property type="entry name" value="MUREIN HYDROLASE ACTIVATOR ENVC"/>
    <property type="match status" value="1"/>
</dbReference>
<dbReference type="EMBL" id="JAFJZZ010000001">
    <property type="protein sequence ID" value="MBN7772458.1"/>
    <property type="molecule type" value="Genomic_DNA"/>
</dbReference>
<dbReference type="InterPro" id="IPR016047">
    <property type="entry name" value="M23ase_b-sheet_dom"/>
</dbReference>
<keyword evidence="1" id="KW-0812">Transmembrane</keyword>
<sequence>MFIYIRNVRLAVLGVLILLITFSFLIFDILPPNLPTLQSKNEETIKWVDFDVPYSALEKAMNMDMDTYGSENHLIWTELLAYLGAKYGGEFDRYKAKDLDNLAEKLNDGETIEHVTKDMKYYNYYKKAYTAVLGGFLGEYKIQVPVSENTASANEENTESSMNPKLEWQTKYGLKAFSPVAQGYWYTDYDDFGAGRTYGYNRKHFGHDLMISTGTPIIAIESGIVEAMGWNQYGGWRIGIRSYDKQRYYYYAHLRKDRPYSATLAVGKEVKAGEVIGYSGRTGYSVKENVNNIDTPHLHVGLQLIFDESLKDSPNQIWVDMYSITRLLSKNKSPVYKEEDTKEYYRKYDFMEINTAKK</sequence>
<evidence type="ECO:0000313" key="4">
    <source>
        <dbReference type="Proteomes" id="UP000664545"/>
    </source>
</evidence>
<evidence type="ECO:0000313" key="3">
    <source>
        <dbReference type="EMBL" id="MBN7772458.1"/>
    </source>
</evidence>
<dbReference type="Pfam" id="PF01551">
    <property type="entry name" value="Peptidase_M23"/>
    <property type="match status" value="1"/>
</dbReference>
<organism evidence="3 4">
    <name type="scientific">Clostridium aminobutyricum</name>
    <dbReference type="NCBI Taxonomy" id="33953"/>
    <lineage>
        <taxon>Bacteria</taxon>
        <taxon>Bacillati</taxon>
        <taxon>Bacillota</taxon>
        <taxon>Clostridia</taxon>
        <taxon>Eubacteriales</taxon>
        <taxon>Clostridiaceae</taxon>
        <taxon>Clostridium</taxon>
    </lineage>
</organism>
<name>A0A939D831_CLOAM</name>
<dbReference type="SUPFAM" id="SSF51261">
    <property type="entry name" value="Duplicated hybrid motif"/>
    <property type="match status" value="1"/>
</dbReference>
<comment type="caution">
    <text evidence="3">The sequence shown here is derived from an EMBL/GenBank/DDBJ whole genome shotgun (WGS) entry which is preliminary data.</text>
</comment>
<keyword evidence="1" id="KW-0472">Membrane</keyword>
<feature type="domain" description="M23ase beta-sheet core" evidence="2">
    <location>
        <begin position="203"/>
        <end position="302"/>
    </location>
</feature>
<accession>A0A939D831</accession>
<dbReference type="GO" id="GO:0004222">
    <property type="term" value="F:metalloendopeptidase activity"/>
    <property type="evidence" value="ECO:0007669"/>
    <property type="project" value="TreeGrafter"/>
</dbReference>
<dbReference type="Gene3D" id="2.70.70.10">
    <property type="entry name" value="Glucose Permease (Domain IIA)"/>
    <property type="match status" value="1"/>
</dbReference>
<feature type="transmembrane region" description="Helical" evidence="1">
    <location>
        <begin position="12"/>
        <end position="30"/>
    </location>
</feature>
<dbReference type="InterPro" id="IPR011055">
    <property type="entry name" value="Dup_hybrid_motif"/>
</dbReference>
<reference evidence="3" key="1">
    <citation type="submission" date="2021-02" db="EMBL/GenBank/DDBJ databases">
        <title>Abyssanaerobacter marinus gen.nov., sp., nov, anaerobic bacterium isolated from the Onnuri vent field of Indian Ocean and suggestion of Mogibacteriaceae fam. nov., and proposal of reclassification of ambiguous this family's genus member.</title>
        <authorList>
            <person name="Kim Y.J."/>
            <person name="Yang J.-A."/>
        </authorList>
    </citation>
    <scope>NUCLEOTIDE SEQUENCE</scope>
    <source>
        <strain evidence="3">DSM 2634</strain>
    </source>
</reference>
<protein>
    <submittedName>
        <fullName evidence="3">M23 family metallopeptidase</fullName>
    </submittedName>
</protein>
<keyword evidence="4" id="KW-1185">Reference proteome</keyword>
<proteinExistence type="predicted"/>
<keyword evidence="1" id="KW-1133">Transmembrane helix</keyword>
<evidence type="ECO:0000259" key="2">
    <source>
        <dbReference type="Pfam" id="PF01551"/>
    </source>
</evidence>
<dbReference type="CDD" id="cd12797">
    <property type="entry name" value="M23_peptidase"/>
    <property type="match status" value="1"/>
</dbReference>
<dbReference type="AlphaFoldDB" id="A0A939D831"/>
<gene>
    <name evidence="3" type="ORF">JYB65_03710</name>
</gene>
<dbReference type="PANTHER" id="PTHR21666">
    <property type="entry name" value="PEPTIDASE-RELATED"/>
    <property type="match status" value="1"/>
</dbReference>